<dbReference type="Proteomes" id="UP000237271">
    <property type="component" value="Unassembled WGS sequence"/>
</dbReference>
<evidence type="ECO:0000313" key="1">
    <source>
        <dbReference type="EMBL" id="POM73277.1"/>
    </source>
</evidence>
<gene>
    <name evidence="1" type="ORF">PHPALM_9888</name>
</gene>
<protein>
    <submittedName>
        <fullName evidence="1">Reverse transcriptase</fullName>
    </submittedName>
</protein>
<evidence type="ECO:0000313" key="2">
    <source>
        <dbReference type="Proteomes" id="UP000237271"/>
    </source>
</evidence>
<dbReference type="AlphaFoldDB" id="A0A2P4Y666"/>
<keyword evidence="2" id="KW-1185">Reference proteome</keyword>
<reference evidence="1 2" key="1">
    <citation type="journal article" date="2017" name="Genome Biol. Evol.">
        <title>Phytophthora megakarya and P. palmivora, closely related causal agents of cacao black pod rot, underwent increases in genome sizes and gene numbers by different mechanisms.</title>
        <authorList>
            <person name="Ali S.S."/>
            <person name="Shao J."/>
            <person name="Lary D.J."/>
            <person name="Kronmiller B."/>
            <person name="Shen D."/>
            <person name="Strem M.D."/>
            <person name="Amoako-Attah I."/>
            <person name="Akrofi A.Y."/>
            <person name="Begoude B.A."/>
            <person name="Ten Hoopen G.M."/>
            <person name="Coulibaly K."/>
            <person name="Kebe B.I."/>
            <person name="Melnick R.L."/>
            <person name="Guiltinan M.J."/>
            <person name="Tyler B.M."/>
            <person name="Meinhardt L.W."/>
            <person name="Bailey B.A."/>
        </authorList>
    </citation>
    <scope>NUCLEOTIDE SEQUENCE [LARGE SCALE GENOMIC DNA]</scope>
    <source>
        <strain evidence="2">sbr112.9</strain>
    </source>
</reference>
<dbReference type="OrthoDB" id="8014485at2759"/>
<comment type="caution">
    <text evidence="1">The sequence shown here is derived from an EMBL/GenBank/DDBJ whole genome shotgun (WGS) entry which is preliminary data.</text>
</comment>
<accession>A0A2P4Y666</accession>
<keyword evidence="1" id="KW-0548">Nucleotidyltransferase</keyword>
<dbReference type="EMBL" id="NCKW01005206">
    <property type="protein sequence ID" value="POM73277.1"/>
    <property type="molecule type" value="Genomic_DNA"/>
</dbReference>
<organism evidence="1 2">
    <name type="scientific">Phytophthora palmivora</name>
    <dbReference type="NCBI Taxonomy" id="4796"/>
    <lineage>
        <taxon>Eukaryota</taxon>
        <taxon>Sar</taxon>
        <taxon>Stramenopiles</taxon>
        <taxon>Oomycota</taxon>
        <taxon>Peronosporomycetes</taxon>
        <taxon>Peronosporales</taxon>
        <taxon>Peronosporaceae</taxon>
        <taxon>Phytophthora</taxon>
    </lineage>
</organism>
<keyword evidence="1" id="KW-0695">RNA-directed DNA polymerase</keyword>
<sequence>MRDIHAGADSAPLPAPMRVMAAITRCKHRRESDQQGPMGPVEYQAERWRHIIAQQDGDSYLMNLKKFLRDLPDLKGGRIVRTGRPTHIVSFEAIHPRKDKESHGWVEAIPQSLRSDMLHYVHEDFQGGHQSFTSSVQIFIDMGYVETYVKEGTDCASGKGRPPNQGLSPGNIELTRPFEDLYMDFITHLPESERGNIFLLLFQDMFLDLSCASR</sequence>
<proteinExistence type="predicted"/>
<name>A0A2P4Y666_9STRA</name>
<dbReference type="GO" id="GO:0003964">
    <property type="term" value="F:RNA-directed DNA polymerase activity"/>
    <property type="evidence" value="ECO:0007669"/>
    <property type="project" value="UniProtKB-KW"/>
</dbReference>
<keyword evidence="1" id="KW-0808">Transferase</keyword>